<dbReference type="Gene3D" id="3.40.50.2300">
    <property type="match status" value="1"/>
</dbReference>
<evidence type="ECO:0000256" key="2">
    <source>
        <dbReference type="ARBA" id="ARBA00023012"/>
    </source>
</evidence>
<dbReference type="PROSITE" id="PS50110">
    <property type="entry name" value="RESPONSE_REGULATORY"/>
    <property type="match status" value="1"/>
</dbReference>
<keyword evidence="2" id="KW-0902">Two-component regulatory system</keyword>
<name>A0A832E991_9BACT</name>
<evidence type="ECO:0000259" key="4">
    <source>
        <dbReference type="PROSITE" id="PS50110"/>
    </source>
</evidence>
<dbReference type="InterPro" id="IPR001789">
    <property type="entry name" value="Sig_transdc_resp-reg_receiver"/>
</dbReference>
<dbReference type="SMART" id="SM00448">
    <property type="entry name" value="REC"/>
    <property type="match status" value="1"/>
</dbReference>
<feature type="modified residue" description="4-aspartylphosphate" evidence="3">
    <location>
        <position position="55"/>
    </location>
</feature>
<dbReference type="SUPFAM" id="SSF52172">
    <property type="entry name" value="CheY-like"/>
    <property type="match status" value="1"/>
</dbReference>
<reference evidence="5" key="1">
    <citation type="journal article" date="2020" name="mSystems">
        <title>Genome- and Community-Level Interaction Insights into Carbon Utilization and Element Cycling Functions of Hydrothermarchaeota in Hydrothermal Sediment.</title>
        <authorList>
            <person name="Zhou Z."/>
            <person name="Liu Y."/>
            <person name="Xu W."/>
            <person name="Pan J."/>
            <person name="Luo Z.H."/>
            <person name="Li M."/>
        </authorList>
    </citation>
    <scope>NUCLEOTIDE SEQUENCE [LARGE SCALE GENOMIC DNA]</scope>
    <source>
        <strain evidence="5">SpSt-456</strain>
    </source>
</reference>
<dbReference type="GO" id="GO:0000160">
    <property type="term" value="P:phosphorelay signal transduction system"/>
    <property type="evidence" value="ECO:0007669"/>
    <property type="project" value="UniProtKB-KW"/>
</dbReference>
<organism evidence="5">
    <name type="scientific">Desulfacinum infernum</name>
    <dbReference type="NCBI Taxonomy" id="35837"/>
    <lineage>
        <taxon>Bacteria</taxon>
        <taxon>Pseudomonadati</taxon>
        <taxon>Thermodesulfobacteriota</taxon>
        <taxon>Syntrophobacteria</taxon>
        <taxon>Syntrophobacterales</taxon>
        <taxon>Syntrophobacteraceae</taxon>
        <taxon>Desulfacinum</taxon>
    </lineage>
</organism>
<dbReference type="PANTHER" id="PTHR44591:SF14">
    <property type="entry name" value="PROTEIN PILG"/>
    <property type="match status" value="1"/>
</dbReference>
<accession>A0A832E991</accession>
<evidence type="ECO:0000256" key="1">
    <source>
        <dbReference type="ARBA" id="ARBA00022553"/>
    </source>
</evidence>
<dbReference type="InterPro" id="IPR050595">
    <property type="entry name" value="Bact_response_regulator"/>
</dbReference>
<dbReference type="AlphaFoldDB" id="A0A832E991"/>
<dbReference type="PANTHER" id="PTHR44591">
    <property type="entry name" value="STRESS RESPONSE REGULATOR PROTEIN 1"/>
    <property type="match status" value="1"/>
</dbReference>
<feature type="domain" description="Response regulatory" evidence="4">
    <location>
        <begin position="6"/>
        <end position="120"/>
    </location>
</feature>
<evidence type="ECO:0000313" key="5">
    <source>
        <dbReference type="EMBL" id="HFK95962.1"/>
    </source>
</evidence>
<dbReference type="InterPro" id="IPR011006">
    <property type="entry name" value="CheY-like_superfamily"/>
</dbReference>
<dbReference type="CDD" id="cd17536">
    <property type="entry name" value="REC_YesN-like"/>
    <property type="match status" value="1"/>
</dbReference>
<dbReference type="EMBL" id="DSTK01000006">
    <property type="protein sequence ID" value="HFK95962.1"/>
    <property type="molecule type" value="Genomic_DNA"/>
</dbReference>
<proteinExistence type="predicted"/>
<sequence>MEKKIKVLLVDDEQEFVQTLAERLKMRDVGPDVAYNGEQALELVSDQVPDVMVLDLRMPGIDGMEVLRRVRKNYPDVQVIILTGHGSDKDEEEARRLGAFEYLQKPVDVDHLLKTLRLAYKKKMEDAMVAATFAEAGDFRTAREIMDEDKKDR</sequence>
<comment type="caution">
    <text evidence="5">The sequence shown here is derived from an EMBL/GenBank/DDBJ whole genome shotgun (WGS) entry which is preliminary data.</text>
</comment>
<dbReference type="Pfam" id="PF00072">
    <property type="entry name" value="Response_reg"/>
    <property type="match status" value="1"/>
</dbReference>
<keyword evidence="1 3" id="KW-0597">Phosphoprotein</keyword>
<gene>
    <name evidence="5" type="ORF">ENS06_01400</name>
</gene>
<protein>
    <submittedName>
        <fullName evidence="5">Response regulator</fullName>
    </submittedName>
</protein>
<evidence type="ECO:0000256" key="3">
    <source>
        <dbReference type="PROSITE-ProRule" id="PRU00169"/>
    </source>
</evidence>